<evidence type="ECO:0000313" key="2">
    <source>
        <dbReference type="Proteomes" id="UP000606786"/>
    </source>
</evidence>
<feature type="non-terminal residue" evidence="1">
    <location>
        <position position="1"/>
    </location>
</feature>
<dbReference type="AlphaFoldDB" id="A0A811UG95"/>
<dbReference type="Proteomes" id="UP000606786">
    <property type="component" value="Unassembled WGS sequence"/>
</dbReference>
<name>A0A811UG95_CERCA</name>
<organism evidence="1 2">
    <name type="scientific">Ceratitis capitata</name>
    <name type="common">Mediterranean fruit fly</name>
    <name type="synonym">Tephritis capitata</name>
    <dbReference type="NCBI Taxonomy" id="7213"/>
    <lineage>
        <taxon>Eukaryota</taxon>
        <taxon>Metazoa</taxon>
        <taxon>Ecdysozoa</taxon>
        <taxon>Arthropoda</taxon>
        <taxon>Hexapoda</taxon>
        <taxon>Insecta</taxon>
        <taxon>Pterygota</taxon>
        <taxon>Neoptera</taxon>
        <taxon>Endopterygota</taxon>
        <taxon>Diptera</taxon>
        <taxon>Brachycera</taxon>
        <taxon>Muscomorpha</taxon>
        <taxon>Tephritoidea</taxon>
        <taxon>Tephritidae</taxon>
        <taxon>Ceratitis</taxon>
        <taxon>Ceratitis</taxon>
    </lineage>
</organism>
<accession>A0A811UG95</accession>
<protein>
    <submittedName>
        <fullName evidence="1">(Mediterranean fruit fly) hypothetical protein</fullName>
    </submittedName>
</protein>
<reference evidence="1" key="1">
    <citation type="submission" date="2020-11" db="EMBL/GenBank/DDBJ databases">
        <authorList>
            <person name="Whitehead M."/>
        </authorList>
    </citation>
    <scope>NUCLEOTIDE SEQUENCE</scope>
    <source>
        <strain evidence="1">EGII</strain>
    </source>
</reference>
<dbReference type="EMBL" id="CAJHJT010000012">
    <property type="protein sequence ID" value="CAD6996605.1"/>
    <property type="molecule type" value="Genomic_DNA"/>
</dbReference>
<proteinExistence type="predicted"/>
<sequence>HLYNYVCSPGLLKPPEYGEYKKAASFIVGNGDRSLFSGFSQSIVLYLAHLQ</sequence>
<evidence type="ECO:0000313" key="1">
    <source>
        <dbReference type="EMBL" id="CAD6996605.1"/>
    </source>
</evidence>
<keyword evidence="2" id="KW-1185">Reference proteome</keyword>
<comment type="caution">
    <text evidence="1">The sequence shown here is derived from an EMBL/GenBank/DDBJ whole genome shotgun (WGS) entry which is preliminary data.</text>
</comment>
<gene>
    <name evidence="1" type="ORF">CCAP1982_LOCUS5275</name>
</gene>